<evidence type="ECO:0000256" key="4">
    <source>
        <dbReference type="ARBA" id="ARBA00023136"/>
    </source>
</evidence>
<dbReference type="Proteomes" id="UP000267821">
    <property type="component" value="Unassembled WGS sequence"/>
</dbReference>
<dbReference type="SUPFAM" id="SSF103473">
    <property type="entry name" value="MFS general substrate transporter"/>
    <property type="match status" value="1"/>
</dbReference>
<dbReference type="Gene3D" id="1.20.1250.20">
    <property type="entry name" value="MFS general substrate transporter like domains"/>
    <property type="match status" value="1"/>
</dbReference>
<evidence type="ECO:0000313" key="6">
    <source>
        <dbReference type="EMBL" id="RPB29198.1"/>
    </source>
</evidence>
<dbReference type="Pfam" id="PF00083">
    <property type="entry name" value="Sugar_tr"/>
    <property type="match status" value="1"/>
</dbReference>
<dbReference type="InterPro" id="IPR005828">
    <property type="entry name" value="MFS_sugar_transport-like"/>
</dbReference>
<dbReference type="InterPro" id="IPR050360">
    <property type="entry name" value="MFS_Sugar_Transporters"/>
</dbReference>
<evidence type="ECO:0008006" key="8">
    <source>
        <dbReference type="Google" id="ProtNLM"/>
    </source>
</evidence>
<evidence type="ECO:0000256" key="5">
    <source>
        <dbReference type="SAM" id="Phobius"/>
    </source>
</evidence>
<organism evidence="6 7">
    <name type="scientific">Terfezia boudieri ATCC MYA-4762</name>
    <dbReference type="NCBI Taxonomy" id="1051890"/>
    <lineage>
        <taxon>Eukaryota</taxon>
        <taxon>Fungi</taxon>
        <taxon>Dikarya</taxon>
        <taxon>Ascomycota</taxon>
        <taxon>Pezizomycotina</taxon>
        <taxon>Pezizomycetes</taxon>
        <taxon>Pezizales</taxon>
        <taxon>Pezizaceae</taxon>
        <taxon>Terfezia</taxon>
    </lineage>
</organism>
<keyword evidence="2 5" id="KW-0812">Transmembrane</keyword>
<dbReference type="STRING" id="1051890.A0A3N4M5R3"/>
<dbReference type="GO" id="GO:0005351">
    <property type="term" value="F:carbohydrate:proton symporter activity"/>
    <property type="evidence" value="ECO:0007669"/>
    <property type="project" value="TreeGrafter"/>
</dbReference>
<dbReference type="GO" id="GO:0016020">
    <property type="term" value="C:membrane"/>
    <property type="evidence" value="ECO:0007669"/>
    <property type="project" value="UniProtKB-SubCell"/>
</dbReference>
<evidence type="ECO:0000256" key="1">
    <source>
        <dbReference type="ARBA" id="ARBA00004141"/>
    </source>
</evidence>
<feature type="transmembrane region" description="Helical" evidence="5">
    <location>
        <begin position="68"/>
        <end position="85"/>
    </location>
</feature>
<reference evidence="6 7" key="1">
    <citation type="journal article" date="2018" name="Nat. Ecol. Evol.">
        <title>Pezizomycetes genomes reveal the molecular basis of ectomycorrhizal truffle lifestyle.</title>
        <authorList>
            <person name="Murat C."/>
            <person name="Payen T."/>
            <person name="Noel B."/>
            <person name="Kuo A."/>
            <person name="Morin E."/>
            <person name="Chen J."/>
            <person name="Kohler A."/>
            <person name="Krizsan K."/>
            <person name="Balestrini R."/>
            <person name="Da Silva C."/>
            <person name="Montanini B."/>
            <person name="Hainaut M."/>
            <person name="Levati E."/>
            <person name="Barry K.W."/>
            <person name="Belfiori B."/>
            <person name="Cichocki N."/>
            <person name="Clum A."/>
            <person name="Dockter R.B."/>
            <person name="Fauchery L."/>
            <person name="Guy J."/>
            <person name="Iotti M."/>
            <person name="Le Tacon F."/>
            <person name="Lindquist E.A."/>
            <person name="Lipzen A."/>
            <person name="Malagnac F."/>
            <person name="Mello A."/>
            <person name="Molinier V."/>
            <person name="Miyauchi S."/>
            <person name="Poulain J."/>
            <person name="Riccioni C."/>
            <person name="Rubini A."/>
            <person name="Sitrit Y."/>
            <person name="Splivallo R."/>
            <person name="Traeger S."/>
            <person name="Wang M."/>
            <person name="Zifcakova L."/>
            <person name="Wipf D."/>
            <person name="Zambonelli A."/>
            <person name="Paolocci F."/>
            <person name="Nowrousian M."/>
            <person name="Ottonello S."/>
            <person name="Baldrian P."/>
            <person name="Spatafora J.W."/>
            <person name="Henrissat B."/>
            <person name="Nagy L.G."/>
            <person name="Aury J.M."/>
            <person name="Wincker P."/>
            <person name="Grigoriev I.V."/>
            <person name="Bonfante P."/>
            <person name="Martin F.M."/>
        </authorList>
    </citation>
    <scope>NUCLEOTIDE SEQUENCE [LARGE SCALE GENOMIC DNA]</scope>
    <source>
        <strain evidence="6 7">ATCC MYA-4762</strain>
    </source>
</reference>
<protein>
    <recommendedName>
        <fullName evidence="8">Major facilitator superfamily (MFS) profile domain-containing protein</fullName>
    </recommendedName>
</protein>
<dbReference type="AlphaFoldDB" id="A0A3N4M5R3"/>
<accession>A0A3N4M5R3</accession>
<name>A0A3N4M5R3_9PEZI</name>
<sequence length="119" mass="13032">MDVLKRVAKNEAMKNDPKEIYNWRVYVLTCSAWFAGALFGMDTGATGGVLNLDTFQIGKANLQANIDSTLQAGCFVGALAAYWFADKIGRKPSLMYSAHLALIGVNGYEHLREQRPTGS</sequence>
<dbReference type="InterPro" id="IPR036259">
    <property type="entry name" value="MFS_trans_sf"/>
</dbReference>
<evidence type="ECO:0000256" key="2">
    <source>
        <dbReference type="ARBA" id="ARBA00022692"/>
    </source>
</evidence>
<dbReference type="OrthoDB" id="508119at2759"/>
<comment type="subcellular location">
    <subcellularLocation>
        <location evidence="1">Membrane</location>
        <topology evidence="1">Multi-pass membrane protein</topology>
    </subcellularLocation>
</comment>
<proteinExistence type="predicted"/>
<dbReference type="EMBL" id="ML121528">
    <property type="protein sequence ID" value="RPB29198.1"/>
    <property type="molecule type" value="Genomic_DNA"/>
</dbReference>
<keyword evidence="4 5" id="KW-0472">Membrane</keyword>
<feature type="transmembrane region" description="Helical" evidence="5">
    <location>
        <begin position="21"/>
        <end position="41"/>
    </location>
</feature>
<dbReference type="InParanoid" id="A0A3N4M5R3"/>
<keyword evidence="7" id="KW-1185">Reference proteome</keyword>
<gene>
    <name evidence="6" type="ORF">L211DRAFT_845194</name>
</gene>
<evidence type="ECO:0000256" key="3">
    <source>
        <dbReference type="ARBA" id="ARBA00022989"/>
    </source>
</evidence>
<dbReference type="PANTHER" id="PTHR48022">
    <property type="entry name" value="PLASTIDIC GLUCOSE TRANSPORTER 4"/>
    <property type="match status" value="1"/>
</dbReference>
<dbReference type="PANTHER" id="PTHR48022:SF21">
    <property type="entry name" value="QUINATE TRANSPORTER, PUTATIVE (AFU_ORTHOLOGUE AFUA_6G06960)-RELATED"/>
    <property type="match status" value="1"/>
</dbReference>
<evidence type="ECO:0000313" key="7">
    <source>
        <dbReference type="Proteomes" id="UP000267821"/>
    </source>
</evidence>
<keyword evidence="3 5" id="KW-1133">Transmembrane helix</keyword>